<dbReference type="SMART" id="SM01016">
    <property type="entry name" value="Arg_tRNA_synt_N"/>
    <property type="match status" value="1"/>
</dbReference>
<protein>
    <recommendedName>
        <fullName evidence="3">arginine--tRNA ligase</fullName>
        <ecNumber evidence="3">6.1.1.19</ecNumber>
    </recommendedName>
</protein>
<dbReference type="Pfam" id="PF05746">
    <property type="entry name" value="DALR_1"/>
    <property type="match status" value="1"/>
</dbReference>
<evidence type="ECO:0000256" key="4">
    <source>
        <dbReference type="ARBA" id="ARBA00022490"/>
    </source>
</evidence>
<dbReference type="SUPFAM" id="SSF52374">
    <property type="entry name" value="Nucleotidylyl transferase"/>
    <property type="match status" value="1"/>
</dbReference>
<dbReference type="Gene3D" id="3.40.50.620">
    <property type="entry name" value="HUPs"/>
    <property type="match status" value="1"/>
</dbReference>
<keyword evidence="4" id="KW-0963">Cytoplasm</keyword>
<dbReference type="AlphaFoldDB" id="A0A6J6JB69"/>
<dbReference type="Pfam" id="PF03485">
    <property type="entry name" value="Arg_tRNA_synt_N"/>
    <property type="match status" value="1"/>
</dbReference>
<evidence type="ECO:0000256" key="9">
    <source>
        <dbReference type="ARBA" id="ARBA00023146"/>
    </source>
</evidence>
<comment type="similarity">
    <text evidence="2">Belongs to the class-I aminoacyl-tRNA synthetase family.</text>
</comment>
<keyword evidence="9" id="KW-0030">Aminoacyl-tRNA synthetase</keyword>
<feature type="domain" description="Arginyl tRNA synthetase N-terminal" evidence="12">
    <location>
        <begin position="11"/>
        <end position="91"/>
    </location>
</feature>
<dbReference type="GO" id="GO:0004814">
    <property type="term" value="F:arginine-tRNA ligase activity"/>
    <property type="evidence" value="ECO:0007669"/>
    <property type="project" value="UniProtKB-EC"/>
</dbReference>
<dbReference type="Gene3D" id="1.10.730.10">
    <property type="entry name" value="Isoleucyl-tRNA Synthetase, Domain 1"/>
    <property type="match status" value="1"/>
</dbReference>
<dbReference type="PANTHER" id="PTHR11956">
    <property type="entry name" value="ARGINYL-TRNA SYNTHETASE"/>
    <property type="match status" value="1"/>
</dbReference>
<keyword evidence="6" id="KW-0547">Nucleotide-binding</keyword>
<evidence type="ECO:0000256" key="7">
    <source>
        <dbReference type="ARBA" id="ARBA00022840"/>
    </source>
</evidence>
<sequence length="582" mass="63934">MSSQISTDPLLILSSALQTAFEAVAGRTGVDPVIRSSDRADAQANGALGLAKELGQNPRQVAEAVLAECAGLEGICSSVEVAGPGFLNLVFSNDFLSRLLKEVANDPRLGIGTVPSKRVVIDYSAPNVAKEMHVGHLRTTVIGDSLVRMLSFVGHEVIRENHIGDWGTPFGMLIEHLLDLGETQAADHLSLGDLDGFYKQARTKFDADETFQDRARSRVVLLQSGDAETRRLWNLLVNLSTHHFNAVYKLLGVLLTDDDLMGESAYNDLLPQVVTRLDQLGLLQQSAGADVVFPPGYTNREGEPLPLIVQKGQGGFNYATSDLACVIDRVERLQADLLLYVVGSPQAQHLAMVFDVARMAGWLVEPNEAVHVAFGNVLGSDRKIMKSRSGDPLKFIDLIEEAVSRADAAIALKNPDLSETDRHEIARMVGIGSVKYADLSTDRVRDYVFDWERMLSFDGNTAPYLQYAHARICSIFRRADISRVSVRDVVPTLVEPQERELALALLAFNAAVVDTIDKYSPHRLCTYLYDLATTFTAFYEHCPVLKDGYESTRQSRLALCDLTARVLHQGLALLGIETPEQM</sequence>
<dbReference type="InterPro" id="IPR008909">
    <property type="entry name" value="DALR_anticod-bd"/>
</dbReference>
<dbReference type="SMART" id="SM00836">
    <property type="entry name" value="DALR_1"/>
    <property type="match status" value="1"/>
</dbReference>
<dbReference type="CDD" id="cd07956">
    <property type="entry name" value="Anticodon_Ia_Arg"/>
    <property type="match status" value="1"/>
</dbReference>
<organism evidence="13">
    <name type="scientific">freshwater metagenome</name>
    <dbReference type="NCBI Taxonomy" id="449393"/>
    <lineage>
        <taxon>unclassified sequences</taxon>
        <taxon>metagenomes</taxon>
        <taxon>ecological metagenomes</taxon>
    </lineage>
</organism>
<accession>A0A6J6JB69</accession>
<dbReference type="SUPFAM" id="SSF55190">
    <property type="entry name" value="Arginyl-tRNA synthetase (ArgRS), N-terminal 'additional' domain"/>
    <property type="match status" value="1"/>
</dbReference>
<comment type="subcellular location">
    <subcellularLocation>
        <location evidence="1">Cytoplasm</location>
    </subcellularLocation>
</comment>
<dbReference type="InterPro" id="IPR036695">
    <property type="entry name" value="Arg-tRNA-synth_N_sf"/>
</dbReference>
<dbReference type="SUPFAM" id="SSF47323">
    <property type="entry name" value="Anticodon-binding domain of a subclass of class I aminoacyl-tRNA synthetases"/>
    <property type="match status" value="1"/>
</dbReference>
<feature type="domain" description="DALR anticodon binding" evidence="11">
    <location>
        <begin position="465"/>
        <end position="582"/>
    </location>
</feature>
<dbReference type="EC" id="6.1.1.19" evidence="3"/>
<dbReference type="HAMAP" id="MF_00123">
    <property type="entry name" value="Arg_tRNA_synth"/>
    <property type="match status" value="1"/>
</dbReference>
<evidence type="ECO:0000259" key="11">
    <source>
        <dbReference type="SMART" id="SM00836"/>
    </source>
</evidence>
<dbReference type="InterPro" id="IPR035684">
    <property type="entry name" value="ArgRS_core"/>
</dbReference>
<dbReference type="Pfam" id="PF00750">
    <property type="entry name" value="tRNA-synt_1d"/>
    <property type="match status" value="1"/>
</dbReference>
<comment type="catalytic activity">
    <reaction evidence="10">
        <text>tRNA(Arg) + L-arginine + ATP = L-arginyl-tRNA(Arg) + AMP + diphosphate</text>
        <dbReference type="Rhea" id="RHEA:20301"/>
        <dbReference type="Rhea" id="RHEA-COMP:9658"/>
        <dbReference type="Rhea" id="RHEA-COMP:9673"/>
        <dbReference type="ChEBI" id="CHEBI:30616"/>
        <dbReference type="ChEBI" id="CHEBI:32682"/>
        <dbReference type="ChEBI" id="CHEBI:33019"/>
        <dbReference type="ChEBI" id="CHEBI:78442"/>
        <dbReference type="ChEBI" id="CHEBI:78513"/>
        <dbReference type="ChEBI" id="CHEBI:456215"/>
        <dbReference type="EC" id="6.1.1.19"/>
    </reaction>
</comment>
<keyword evidence="7" id="KW-0067">ATP-binding</keyword>
<evidence type="ECO:0000256" key="6">
    <source>
        <dbReference type="ARBA" id="ARBA00022741"/>
    </source>
</evidence>
<evidence type="ECO:0000256" key="2">
    <source>
        <dbReference type="ARBA" id="ARBA00005594"/>
    </source>
</evidence>
<keyword evidence="8" id="KW-0648">Protein biosynthesis</keyword>
<evidence type="ECO:0000256" key="5">
    <source>
        <dbReference type="ARBA" id="ARBA00022598"/>
    </source>
</evidence>
<evidence type="ECO:0000256" key="1">
    <source>
        <dbReference type="ARBA" id="ARBA00004496"/>
    </source>
</evidence>
<evidence type="ECO:0000256" key="10">
    <source>
        <dbReference type="ARBA" id="ARBA00049339"/>
    </source>
</evidence>
<dbReference type="PANTHER" id="PTHR11956:SF5">
    <property type="entry name" value="ARGININE--TRNA LIGASE, CYTOPLASMIC"/>
    <property type="match status" value="1"/>
</dbReference>
<dbReference type="InterPro" id="IPR001278">
    <property type="entry name" value="Arg-tRNA-ligase"/>
</dbReference>
<dbReference type="GO" id="GO:0005524">
    <property type="term" value="F:ATP binding"/>
    <property type="evidence" value="ECO:0007669"/>
    <property type="project" value="UniProtKB-KW"/>
</dbReference>
<dbReference type="EMBL" id="CAEZVL010000121">
    <property type="protein sequence ID" value="CAB4633683.1"/>
    <property type="molecule type" value="Genomic_DNA"/>
</dbReference>
<name>A0A6J6JB69_9ZZZZ</name>
<keyword evidence="5" id="KW-0436">Ligase</keyword>
<dbReference type="CDD" id="cd00671">
    <property type="entry name" value="ArgRS_core"/>
    <property type="match status" value="1"/>
</dbReference>
<dbReference type="Gene3D" id="3.30.1360.70">
    <property type="entry name" value="Arginyl tRNA synthetase N-terminal domain"/>
    <property type="match status" value="1"/>
</dbReference>
<reference evidence="13" key="1">
    <citation type="submission" date="2020-05" db="EMBL/GenBank/DDBJ databases">
        <authorList>
            <person name="Chiriac C."/>
            <person name="Salcher M."/>
            <person name="Ghai R."/>
            <person name="Kavagutti S V."/>
        </authorList>
    </citation>
    <scope>NUCLEOTIDE SEQUENCE</scope>
</reference>
<proteinExistence type="inferred from homology"/>
<evidence type="ECO:0000256" key="8">
    <source>
        <dbReference type="ARBA" id="ARBA00022917"/>
    </source>
</evidence>
<dbReference type="InterPro" id="IPR005148">
    <property type="entry name" value="Arg-tRNA-synth_N"/>
</dbReference>
<evidence type="ECO:0000313" key="13">
    <source>
        <dbReference type="EMBL" id="CAB4633683.1"/>
    </source>
</evidence>
<dbReference type="InterPro" id="IPR001412">
    <property type="entry name" value="aa-tRNA-synth_I_CS"/>
</dbReference>
<evidence type="ECO:0000256" key="3">
    <source>
        <dbReference type="ARBA" id="ARBA00012837"/>
    </source>
</evidence>
<dbReference type="PRINTS" id="PR01038">
    <property type="entry name" value="TRNASYNTHARG"/>
</dbReference>
<dbReference type="FunFam" id="1.10.730.10:FF:000008">
    <property type="entry name" value="Arginine--tRNA ligase"/>
    <property type="match status" value="1"/>
</dbReference>
<dbReference type="FunFam" id="3.40.50.620:FF:000116">
    <property type="entry name" value="Arginine--tRNA ligase"/>
    <property type="match status" value="1"/>
</dbReference>
<dbReference type="PROSITE" id="PS00178">
    <property type="entry name" value="AA_TRNA_LIGASE_I"/>
    <property type="match status" value="1"/>
</dbReference>
<dbReference type="InterPro" id="IPR009080">
    <property type="entry name" value="tRNAsynth_Ia_anticodon-bd"/>
</dbReference>
<dbReference type="NCBIfam" id="TIGR00456">
    <property type="entry name" value="argS"/>
    <property type="match status" value="1"/>
</dbReference>
<dbReference type="GO" id="GO:0006420">
    <property type="term" value="P:arginyl-tRNA aminoacylation"/>
    <property type="evidence" value="ECO:0007669"/>
    <property type="project" value="InterPro"/>
</dbReference>
<dbReference type="InterPro" id="IPR014729">
    <property type="entry name" value="Rossmann-like_a/b/a_fold"/>
</dbReference>
<gene>
    <name evidence="13" type="ORF">UFOPK1960_00844</name>
</gene>
<evidence type="ECO:0000259" key="12">
    <source>
        <dbReference type="SMART" id="SM01016"/>
    </source>
</evidence>
<dbReference type="GO" id="GO:0005737">
    <property type="term" value="C:cytoplasm"/>
    <property type="evidence" value="ECO:0007669"/>
    <property type="project" value="UniProtKB-SubCell"/>
</dbReference>